<evidence type="ECO:0000313" key="5">
    <source>
        <dbReference type="EMBL" id="TIA57887.1"/>
    </source>
</evidence>
<dbReference type="PRINTS" id="PR00080">
    <property type="entry name" value="SDRFAMILY"/>
</dbReference>
<comment type="caution">
    <text evidence="5">The sequence shown here is derived from an EMBL/GenBank/DDBJ whole genome shotgun (WGS) entry which is preliminary data.</text>
</comment>
<evidence type="ECO:0000313" key="6">
    <source>
        <dbReference type="Proteomes" id="UP000304947"/>
    </source>
</evidence>
<dbReference type="SMART" id="SM00822">
    <property type="entry name" value="PKS_KR"/>
    <property type="match status" value="1"/>
</dbReference>
<dbReference type="CDD" id="cd05233">
    <property type="entry name" value="SDR_c"/>
    <property type="match status" value="1"/>
</dbReference>
<dbReference type="PRINTS" id="PR00081">
    <property type="entry name" value="GDHRDH"/>
</dbReference>
<sequence>MGISLAGSSILDSVLQFQYQGLEQSSATMDANAYTIPFQFTKSLRRDVYPAIDPKNPELNAAGKVVLITGAGGGIGGETARAWAIAGAEGIILIGRKASLLQEPAEAIASINKDVKVLTVPADLTSEADVEELFRQAKVTFGKVDVVVNTAGTMTGGPIGDMTPQQWWTDFEVNVKGTYTLTHYYLKTFGSTGTLINLVSLGASMTAPGISSYSTSKLAVIKLSEYLDAEKPDLRVFTLHPGIVAATESKRGMVVDAFTPFAKDPGMLTGAVSLYLATPKAEYLRGGFTSVNWDVEEMEKHRDEIKEKKLLKLAFLNGNLGPEGHAW</sequence>
<comment type="similarity">
    <text evidence="1 3">Belongs to the short-chain dehydrogenases/reductases (SDR) family.</text>
</comment>
<name>A0A4V4LK75_AURPU</name>
<dbReference type="PANTHER" id="PTHR42901:SF1">
    <property type="entry name" value="ALCOHOL DEHYDROGENASE"/>
    <property type="match status" value="1"/>
</dbReference>
<evidence type="ECO:0000256" key="2">
    <source>
        <dbReference type="ARBA" id="ARBA00023002"/>
    </source>
</evidence>
<dbReference type="Gene3D" id="3.40.50.720">
    <property type="entry name" value="NAD(P)-binding Rossmann-like Domain"/>
    <property type="match status" value="1"/>
</dbReference>
<evidence type="ECO:0000256" key="1">
    <source>
        <dbReference type="ARBA" id="ARBA00006484"/>
    </source>
</evidence>
<keyword evidence="2" id="KW-0560">Oxidoreductase</keyword>
<protein>
    <submittedName>
        <fullName evidence="5">NAD(P)-binding protein</fullName>
    </submittedName>
</protein>
<evidence type="ECO:0000259" key="4">
    <source>
        <dbReference type="SMART" id="SM00822"/>
    </source>
</evidence>
<dbReference type="InterPro" id="IPR036291">
    <property type="entry name" value="NAD(P)-bd_dom_sf"/>
</dbReference>
<dbReference type="AlphaFoldDB" id="A0A4V4LK75"/>
<evidence type="ECO:0000256" key="3">
    <source>
        <dbReference type="RuleBase" id="RU000363"/>
    </source>
</evidence>
<dbReference type="Proteomes" id="UP000304947">
    <property type="component" value="Unassembled WGS sequence"/>
</dbReference>
<dbReference type="PANTHER" id="PTHR42901">
    <property type="entry name" value="ALCOHOL DEHYDROGENASE"/>
    <property type="match status" value="1"/>
</dbReference>
<gene>
    <name evidence="5" type="ORF">D6C83_03723</name>
</gene>
<feature type="domain" description="Ketoreductase" evidence="4">
    <location>
        <begin position="64"/>
        <end position="247"/>
    </location>
</feature>
<dbReference type="InterPro" id="IPR057326">
    <property type="entry name" value="KR_dom"/>
</dbReference>
<dbReference type="Pfam" id="PF00106">
    <property type="entry name" value="adh_short"/>
    <property type="match status" value="1"/>
</dbReference>
<dbReference type="SUPFAM" id="SSF51735">
    <property type="entry name" value="NAD(P)-binding Rossmann-fold domains"/>
    <property type="match status" value="1"/>
</dbReference>
<dbReference type="InterPro" id="IPR002347">
    <property type="entry name" value="SDR_fam"/>
</dbReference>
<accession>A0A4V4LK75</accession>
<proteinExistence type="inferred from homology"/>
<organism evidence="5 6">
    <name type="scientific">Aureobasidium pullulans</name>
    <name type="common">Black yeast</name>
    <name type="synonym">Pullularia pullulans</name>
    <dbReference type="NCBI Taxonomy" id="5580"/>
    <lineage>
        <taxon>Eukaryota</taxon>
        <taxon>Fungi</taxon>
        <taxon>Dikarya</taxon>
        <taxon>Ascomycota</taxon>
        <taxon>Pezizomycotina</taxon>
        <taxon>Dothideomycetes</taxon>
        <taxon>Dothideomycetidae</taxon>
        <taxon>Dothideales</taxon>
        <taxon>Saccotheciaceae</taxon>
        <taxon>Aureobasidium</taxon>
    </lineage>
</organism>
<dbReference type="GO" id="GO:0016491">
    <property type="term" value="F:oxidoreductase activity"/>
    <property type="evidence" value="ECO:0007669"/>
    <property type="project" value="UniProtKB-KW"/>
</dbReference>
<dbReference type="EMBL" id="QZBU01000967">
    <property type="protein sequence ID" value="TIA57887.1"/>
    <property type="molecule type" value="Genomic_DNA"/>
</dbReference>
<reference evidence="5 6" key="1">
    <citation type="submission" date="2018-10" db="EMBL/GenBank/DDBJ databases">
        <title>Fifty Aureobasidium pullulans genomes reveal a recombining polyextremotolerant generalist.</title>
        <authorList>
            <person name="Gostincar C."/>
            <person name="Turk M."/>
            <person name="Zajc J."/>
            <person name="Gunde-Cimerman N."/>
        </authorList>
    </citation>
    <scope>NUCLEOTIDE SEQUENCE [LARGE SCALE GENOMIC DNA]</scope>
    <source>
        <strain evidence="5 6">EXF-3380</strain>
    </source>
</reference>